<dbReference type="InterPro" id="IPR004317">
    <property type="entry name" value="Sigma_1_2_reovir"/>
</dbReference>
<dbReference type="EMBL" id="MH093993">
    <property type="protein sequence ID" value="AXF48145.1"/>
    <property type="molecule type" value="Genomic_RNA"/>
</dbReference>
<dbReference type="EMBL" id="MT758739">
    <property type="protein sequence ID" value="QPL20185.1"/>
    <property type="molecule type" value="Genomic_RNA"/>
</dbReference>
<dbReference type="EMBL" id="MH093994">
    <property type="protein sequence ID" value="AXF48146.1"/>
    <property type="molecule type" value="Genomic_RNA"/>
</dbReference>
<evidence type="ECO:0000313" key="37">
    <source>
        <dbReference type="EMBL" id="QPL20460.1"/>
    </source>
</evidence>
<reference evidence="5 72" key="1">
    <citation type="journal article" date="2015" name="PLoS ONE">
        <title>Piscine Reovirus: Genomic and Molecular Phylogenetic Analysis from Farmed and Wild Salmonids Collected on the Canada/US Pacific Coast.</title>
        <authorList>
            <person name="Siah A."/>
            <person name="Morrison D.B."/>
            <person name="Fringuelli E."/>
            <person name="Savage P."/>
            <person name="Richmond Z."/>
            <person name="Johns R."/>
            <person name="Purcell M.K."/>
            <person name="Johnson S.C."/>
            <person name="Saksida S.M."/>
        </authorList>
    </citation>
    <scope>NUCLEOTIDE SEQUENCE [LARGE SCALE GENOMIC DNA]</scope>
    <source>
        <strain evidence="4">BCJ19943_13</strain>
        <strain evidence="5">WSKFH12_14</strain>
    </source>
</reference>
<evidence type="ECO:0000313" key="61">
    <source>
        <dbReference type="EMBL" id="QPL21021.1"/>
    </source>
</evidence>
<dbReference type="EMBL" id="MH094001">
    <property type="protein sequence ID" value="AXF48153.1"/>
    <property type="molecule type" value="Genomic_RNA"/>
</dbReference>
<evidence type="ECO:0000313" key="20">
    <source>
        <dbReference type="EMBL" id="QPL20207.1"/>
    </source>
</evidence>
<dbReference type="EMBL" id="MT758969">
    <property type="protein sequence ID" value="QPL20438.1"/>
    <property type="molecule type" value="Genomic_RNA"/>
</dbReference>
<evidence type="ECO:0000313" key="26">
    <source>
        <dbReference type="EMBL" id="QPL20306.1"/>
    </source>
</evidence>
<dbReference type="EMBL" id="MT778984">
    <property type="protein sequence ID" value="QPL21208.1"/>
    <property type="molecule type" value="Genomic_RNA"/>
</dbReference>
<evidence type="ECO:0000313" key="55">
    <source>
        <dbReference type="EMBL" id="QPL20812.1"/>
    </source>
</evidence>
<dbReference type="EMBL" id="MT759359">
    <property type="protein sequence ID" value="QPL20867.1"/>
    <property type="molecule type" value="Genomic_RNA"/>
</dbReference>
<dbReference type="EMBL" id="KT429757">
    <property type="protein sequence ID" value="ALN70054.1"/>
    <property type="molecule type" value="mRNA"/>
</dbReference>
<dbReference type="GO" id="GO:0019028">
    <property type="term" value="C:viral capsid"/>
    <property type="evidence" value="ECO:0007669"/>
    <property type="project" value="UniProtKB-KW"/>
</dbReference>
<evidence type="ECO:0000313" key="66">
    <source>
        <dbReference type="EMBL" id="QPL21131.1"/>
    </source>
</evidence>
<dbReference type="EMBL" id="MT759399">
    <property type="protein sequence ID" value="QPL20911.1"/>
    <property type="molecule type" value="Genomic_RNA"/>
</dbReference>
<evidence type="ECO:0000313" key="27">
    <source>
        <dbReference type="EMBL" id="QPL20317.1"/>
    </source>
</evidence>
<dbReference type="EMBL" id="MT758939">
    <property type="protein sequence ID" value="QPL20405.1"/>
    <property type="molecule type" value="Genomic_RNA"/>
</dbReference>
<keyword evidence="3" id="KW-0946">Virion</keyword>
<dbReference type="EMBL" id="MT759239">
    <property type="protein sequence ID" value="QPL20735.1"/>
    <property type="molecule type" value="Genomic_RNA"/>
</dbReference>
<evidence type="ECO:0000313" key="17">
    <source>
        <dbReference type="EMBL" id="QPL20174.1"/>
    </source>
</evidence>
<accession>A0A0S2EGR5</accession>
<evidence type="ECO:0000313" key="13">
    <source>
        <dbReference type="EMBL" id="AXF48153.1"/>
    </source>
</evidence>
<name>A0A0S2EGR5_9REOV</name>
<evidence type="ECO:0000313" key="12">
    <source>
        <dbReference type="EMBL" id="AXF48152.1"/>
    </source>
</evidence>
<evidence type="ECO:0000313" key="58">
    <source>
        <dbReference type="EMBL" id="QPL20966.1"/>
    </source>
</evidence>
<dbReference type="EMBL" id="MT759319">
    <property type="protein sequence ID" value="QPL20823.1"/>
    <property type="molecule type" value="Genomic_RNA"/>
</dbReference>
<dbReference type="EMBL" id="MT759309">
    <property type="protein sequence ID" value="QPL20812.1"/>
    <property type="molecule type" value="Genomic_RNA"/>
</dbReference>
<evidence type="ECO:0000313" key="60">
    <source>
        <dbReference type="EMBL" id="QPL20999.1"/>
    </source>
</evidence>
<evidence type="ECO:0000256" key="3">
    <source>
        <dbReference type="ARBA" id="ARBA00022844"/>
    </source>
</evidence>
<evidence type="ECO:0000313" key="6">
    <source>
        <dbReference type="EMBL" id="AXF48145.1"/>
    </source>
</evidence>
<dbReference type="EMBL" id="MT758929">
    <property type="protein sequence ID" value="QPL20394.1"/>
    <property type="molecule type" value="Genomic_RNA"/>
</dbReference>
<comment type="subcellular location">
    <subcellularLocation>
        <location evidence="1">Virion</location>
    </subcellularLocation>
</comment>
<dbReference type="EMBL" id="MH093999">
    <property type="protein sequence ID" value="AXF48151.1"/>
    <property type="molecule type" value="Genomic_RNA"/>
</dbReference>
<dbReference type="EMBL" id="MT759069">
    <property type="protein sequence ID" value="QPL20548.1"/>
    <property type="molecule type" value="Genomic_RNA"/>
</dbReference>
<evidence type="ECO:0000313" key="32">
    <source>
        <dbReference type="EMBL" id="QPL20394.1"/>
    </source>
</evidence>
<evidence type="ECO:0000313" key="72">
    <source>
        <dbReference type="Proteomes" id="UP000104365"/>
    </source>
</evidence>
<evidence type="ECO:0000313" key="14">
    <source>
        <dbReference type="EMBL" id="AXF48154.1"/>
    </source>
</evidence>
<dbReference type="EMBL" id="MT758999">
    <property type="protein sequence ID" value="QPL20471.1"/>
    <property type="molecule type" value="Genomic_RNA"/>
</dbReference>
<dbReference type="EMBL" id="MT759079">
    <property type="protein sequence ID" value="QPL20559.1"/>
    <property type="molecule type" value="Genomic_RNA"/>
</dbReference>
<evidence type="ECO:0000313" key="15">
    <source>
        <dbReference type="EMBL" id="AXF48155.1"/>
    </source>
</evidence>
<dbReference type="EMBL" id="MT758859">
    <property type="protein sequence ID" value="QPL20317.1"/>
    <property type="molecule type" value="Genomic_RNA"/>
</dbReference>
<dbReference type="EMBL" id="MT758729">
    <property type="protein sequence ID" value="QPL20174.1"/>
    <property type="molecule type" value="Genomic_RNA"/>
</dbReference>
<dbReference type="EMBL" id="MT759569">
    <property type="protein sequence ID" value="QPL21098.1"/>
    <property type="molecule type" value="Genomic_RNA"/>
</dbReference>
<dbReference type="EMBL" id="MT758869">
    <property type="protein sequence ID" value="QPL20328.1"/>
    <property type="molecule type" value="Genomic_RNA"/>
</dbReference>
<dbReference type="EMBL" id="MT758719">
    <property type="protein sequence ID" value="QPL20163.1"/>
    <property type="molecule type" value="Genomic_RNA"/>
</dbReference>
<evidence type="ECO:0000313" key="18">
    <source>
        <dbReference type="EMBL" id="QPL20185.1"/>
    </source>
</evidence>
<dbReference type="EMBL" id="MT759049">
    <property type="protein sequence ID" value="QPL20526.1"/>
    <property type="molecule type" value="Genomic_RNA"/>
</dbReference>
<evidence type="ECO:0000313" key="16">
    <source>
        <dbReference type="EMBL" id="QPL20163.1"/>
    </source>
</evidence>
<dbReference type="EMBL" id="MT758759">
    <property type="protein sequence ID" value="QPL20207.1"/>
    <property type="molecule type" value="Genomic_RNA"/>
</dbReference>
<dbReference type="EMBL" id="MT778934">
    <property type="protein sequence ID" value="QPL21153.1"/>
    <property type="molecule type" value="Genomic_RNA"/>
</dbReference>
<evidence type="ECO:0000313" key="23">
    <source>
        <dbReference type="EMBL" id="QPL20240.1"/>
    </source>
</evidence>
<protein>
    <submittedName>
        <fullName evidence="5 6">Core clamp</fullName>
    </submittedName>
    <submittedName>
        <fullName evidence="16">Sigma2</fullName>
    </submittedName>
</protein>
<evidence type="ECO:0000313" key="41">
    <source>
        <dbReference type="EMBL" id="QPL20504.1"/>
    </source>
</evidence>
<dbReference type="EMBL" id="MH094002">
    <property type="protein sequence ID" value="AXF48154.1"/>
    <property type="molecule type" value="Genomic_RNA"/>
</dbReference>
<dbReference type="EMBL" id="MH094000">
    <property type="protein sequence ID" value="AXF48152.1"/>
    <property type="molecule type" value="Genomic_RNA"/>
</dbReference>
<evidence type="ECO:0000256" key="1">
    <source>
        <dbReference type="ARBA" id="ARBA00004328"/>
    </source>
</evidence>
<evidence type="ECO:0000313" key="71">
    <source>
        <dbReference type="EMBL" id="QPL21208.1"/>
    </source>
</evidence>
<evidence type="ECO:0000313" key="49">
    <source>
        <dbReference type="EMBL" id="QPL20691.1"/>
    </source>
</evidence>
<dbReference type="EMBL" id="MT759089">
    <property type="protein sequence ID" value="QPL20570.1"/>
    <property type="molecule type" value="Genomic_RNA"/>
</dbReference>
<evidence type="ECO:0000313" key="52">
    <source>
        <dbReference type="EMBL" id="QPL20746.1"/>
    </source>
</evidence>
<keyword evidence="2" id="KW-0167">Capsid protein</keyword>
<evidence type="ECO:0000313" key="67">
    <source>
        <dbReference type="EMBL" id="QPL21142.1"/>
    </source>
</evidence>
<dbReference type="EMBL" id="MT759549">
    <property type="protein sequence ID" value="QPL21076.1"/>
    <property type="molecule type" value="Genomic_RNA"/>
</dbReference>
<dbReference type="EMBL" id="MT759499">
    <property type="protein sequence ID" value="QPL21021.1"/>
    <property type="molecule type" value="Genomic_RNA"/>
</dbReference>
<evidence type="ECO:0000313" key="65">
    <source>
        <dbReference type="EMBL" id="QPL21120.1"/>
    </source>
</evidence>
<evidence type="ECO:0000313" key="24">
    <source>
        <dbReference type="EMBL" id="QPL20284.1"/>
    </source>
</evidence>
<dbReference type="EMBL" id="KT429737">
    <property type="protein sequence ID" value="ALN70032.1"/>
    <property type="molecule type" value="mRNA"/>
</dbReference>
<reference evidence="16" key="3">
    <citation type="submission" date="2020-07" db="EMBL/GenBank/DDBJ databases">
        <title>Transmission of Piscine orthoreovirus-1 (PRV-1) between farmed and wild salmon populations in British Columbia.</title>
        <authorList>
            <person name="Mordecai G.J."/>
            <person name="Bass A."/>
            <person name="Bateman A.W."/>
            <person name="Teffer A.K."/>
            <person name="Caleta J.M."/>
            <person name="Di Cicco E."/>
            <person name="Schulze A.D."/>
            <person name="Kaukinen K.H."/>
            <person name="Li S."/>
            <person name="Tabata A."/>
            <person name="Jones B."/>
            <person name="Ming T.J."/>
            <person name="Joy J."/>
            <person name="Miller K.M."/>
        </authorList>
    </citation>
    <scope>NUCLEOTIDE SEQUENCE</scope>
    <source>
        <strain evidence="20">0274</strain>
        <strain evidence="24">0277</strain>
        <strain evidence="18">0314</strain>
        <strain evidence="37">0456</strain>
        <strain evidence="19">2328</strain>
        <strain evidence="34">2349</strain>
        <strain evidence="30">2396</strain>
        <strain evidence="31">2419</strain>
        <strain evidence="32">2420</strain>
        <strain evidence="35">2431</strain>
        <strain evidence="33">2444</strain>
        <strain evidence="22">3572</strain>
        <strain evidence="23">4335</strain>
        <strain evidence="21">5740</strain>
        <strain evidence="17">5801</strain>
        <strain evidence="36">5814</strain>
        <strain evidence="26">7114</strain>
        <strain evidence="28">7117</strain>
        <strain evidence="25">7230</strain>
        <strain evidence="44">7739</strain>
        <strain evidence="41">7740</strain>
        <strain evidence="42">7805</strain>
        <strain evidence="43">7825</strain>
        <strain evidence="27">7846</strain>
        <strain evidence="29">7926</strain>
        <strain evidence="38">B0404</strain>
        <strain evidence="40">B0475</strain>
        <strain evidence="49">B5392</strain>
        <strain evidence="45">B5591</strain>
        <strain evidence="46">B5593</strain>
        <strain evidence="39">B7146</strain>
        <strain evidence="50">B7283</strain>
        <strain evidence="51">B7286</strain>
        <strain evidence="52">B7293</strain>
        <strain evidence="47">B7474</strain>
        <strain evidence="53">B7875</strain>
        <strain evidence="54">B7877</strain>
        <strain evidence="55">B7883</strain>
        <strain evidence="56">B7888</strain>
        <strain evidence="57">F0059</strain>
        <strain evidence="59">G33</strain>
        <strain evidence="62">G347</strain>
        <strain evidence="48">G537</strain>
        <strain evidence="58">G677</strain>
        <strain evidence="60">G712</strain>
        <strain evidence="61">G890</strain>
        <strain evidence="16">H1056</strain>
        <strain evidence="63">S1053</strain>
    </source>
</reference>
<dbReference type="EMBL" id="MT758979">
    <property type="protein sequence ID" value="QPL20449.1"/>
    <property type="molecule type" value="Genomic_RNA"/>
</dbReference>
<evidence type="ECO:0000313" key="54">
    <source>
        <dbReference type="EMBL" id="QPL20801.1"/>
    </source>
</evidence>
<evidence type="ECO:0000313" key="70">
    <source>
        <dbReference type="EMBL" id="QPL21197.1"/>
    </source>
</evidence>
<dbReference type="EMBL" id="MH093997">
    <property type="protein sequence ID" value="AXF48149.1"/>
    <property type="molecule type" value="Genomic_RNA"/>
</dbReference>
<reference evidence="64" key="4">
    <citation type="submission" date="2020-07" db="EMBL/GenBank/DDBJ databases">
        <title>Transmission of Piscine orthoreovirus-1 (PRV-1) between farmed and wild salmon populations in British Columbia; Aquaculture mediates global transmission of a viral pathogen to wild salmon.</title>
        <authorList>
            <person name="Mordecai G.J."/>
            <person name="Bass A."/>
            <person name="Bateman A.W."/>
            <person name="Teffer A.K."/>
            <person name="Caleta J.M."/>
            <person name="Di Cicco E."/>
            <person name="Schulze A.D."/>
            <person name="Kaukinen K.H."/>
            <person name="Li S."/>
            <person name="Tabata A."/>
            <person name="Jones B.R."/>
            <person name="Ming T.J."/>
            <person name="Joy J.B."/>
            <person name="Miller K.M."/>
        </authorList>
    </citation>
    <scope>NUCLEOTIDE SEQUENCE</scope>
    <source>
        <strain evidence="70">7777</strain>
        <strain evidence="71">B0538</strain>
        <strain evidence="64">G364</strain>
        <strain evidence="65">G459</strain>
        <strain evidence="66">G563</strain>
        <strain evidence="67">G572</strain>
        <strain evidence="68">G578</strain>
        <strain evidence="69">G939</strain>
    </source>
</reference>
<dbReference type="EMBL" id="MT759479">
    <property type="protein sequence ID" value="QPL20999.1"/>
    <property type="molecule type" value="Genomic_RNA"/>
</dbReference>
<evidence type="ECO:0000313" key="51">
    <source>
        <dbReference type="EMBL" id="QPL20735.1"/>
    </source>
</evidence>
<evidence type="ECO:0000313" key="63">
    <source>
        <dbReference type="EMBL" id="QPL21098.1"/>
    </source>
</evidence>
<dbReference type="EMBL" id="MT759289">
    <property type="protein sequence ID" value="QPL20790.1"/>
    <property type="molecule type" value="Genomic_RNA"/>
</dbReference>
<dbReference type="EMBL" id="MT778894">
    <property type="protein sequence ID" value="QPL21109.1"/>
    <property type="molecule type" value="Genomic_RNA"/>
</dbReference>
<dbReference type="EMBL" id="MT759129">
    <property type="protein sequence ID" value="QPL20614.1"/>
    <property type="molecule type" value="Genomic_RNA"/>
</dbReference>
<evidence type="ECO:0000313" key="44">
    <source>
        <dbReference type="EMBL" id="QPL20537.1"/>
    </source>
</evidence>
<dbReference type="EMBL" id="MT759449">
    <property type="protein sequence ID" value="QPL20966.1"/>
    <property type="molecule type" value="Genomic_RNA"/>
</dbReference>
<evidence type="ECO:0000313" key="5">
    <source>
        <dbReference type="EMBL" id="ALN70054.1"/>
    </source>
</evidence>
<organism evidence="5 72">
    <name type="scientific">Piscine orthoreovirus</name>
    <dbReference type="NCBI Taxonomy" id="1157337"/>
    <lineage>
        <taxon>Viruses</taxon>
        <taxon>Riboviria</taxon>
        <taxon>Orthornavirae</taxon>
        <taxon>Duplornaviricota</taxon>
        <taxon>Resentoviricetes</taxon>
        <taxon>Reovirales</taxon>
        <taxon>Spinareoviridae</taxon>
        <taxon>Orthoreovirus</taxon>
        <taxon>Orthoreovirus piscis</taxon>
    </lineage>
</organism>
<dbReference type="EMBL" id="MT759249">
    <property type="protein sequence ID" value="QPL20746.1"/>
    <property type="molecule type" value="Genomic_RNA"/>
</dbReference>
<evidence type="ECO:0000313" key="30">
    <source>
        <dbReference type="EMBL" id="QPL20372.1"/>
    </source>
</evidence>
<evidence type="ECO:0000313" key="10">
    <source>
        <dbReference type="EMBL" id="AXF48150.1"/>
    </source>
</evidence>
<dbReference type="EMBL" id="MT759199">
    <property type="protein sequence ID" value="QPL20691.1"/>
    <property type="molecule type" value="Genomic_RNA"/>
</dbReference>
<evidence type="ECO:0000313" key="28">
    <source>
        <dbReference type="EMBL" id="QPL20328.1"/>
    </source>
</evidence>
<evidence type="ECO:0000313" key="7">
    <source>
        <dbReference type="EMBL" id="AXF48146.1"/>
    </source>
</evidence>
<dbReference type="EMBL" id="MT759059">
    <property type="protein sequence ID" value="QPL20537.1"/>
    <property type="molecule type" value="Genomic_RNA"/>
</dbReference>
<reference evidence="6" key="2">
    <citation type="journal article" date="2018" name="Facets (Ott)">
        <title>The same strain of Piscine orthoreovirus (PRV-1) is involved in the development of different, but related, diseases in Atlantic and Pacific Salmon in British Columbia.</title>
        <authorList>
            <person name="Di Cicco E."/>
            <person name="Ferguson H.W."/>
            <person name="Kaukinen K.H."/>
            <person name="Schulze A.D."/>
            <person name="Li S."/>
            <person name="Tabata A."/>
            <person name="Guenther O.P."/>
            <person name="Mordecai G."/>
            <person name="Suttle C.A."/>
            <person name="Miller K.M."/>
        </authorList>
    </citation>
    <scope>NUCLEOTIDE SEQUENCE</scope>
    <source>
        <strain evidence="6">A.3.2-153_G808</strain>
        <strain evidence="8">A.3.3-133_G444</strain>
        <strain evidence="7">A.3.3-19_G744</strain>
        <strain evidence="9">P.2-1_G577</strain>
        <strain evidence="10">P.2-3_G460</strain>
        <strain evidence="11">P.2-95_G383</strain>
        <strain evidence="12">P.2-99_G772</strain>
        <strain evidence="15">P.3-120_G417</strain>
        <strain evidence="14">P.3-37_G446</strain>
        <strain evidence="13">P.3-3_G729</strain>
    </source>
</reference>
<dbReference type="EMBL" id="MT758849">
    <property type="protein sequence ID" value="QPL20306.1"/>
    <property type="molecule type" value="Genomic_RNA"/>
</dbReference>
<evidence type="ECO:0000313" key="19">
    <source>
        <dbReference type="EMBL" id="QPL20196.1"/>
    </source>
</evidence>
<dbReference type="EMBL" id="MT758749">
    <property type="protein sequence ID" value="QPL20196.1"/>
    <property type="molecule type" value="Genomic_RNA"/>
</dbReference>
<evidence type="ECO:0000313" key="64">
    <source>
        <dbReference type="EMBL" id="QPL21109.1"/>
    </source>
</evidence>
<evidence type="ECO:0000313" key="22">
    <source>
        <dbReference type="EMBL" id="QPL20229.1"/>
    </source>
</evidence>
<evidence type="ECO:0000313" key="48">
    <source>
        <dbReference type="EMBL" id="QPL20614.1"/>
    </source>
</evidence>
<evidence type="ECO:0000313" key="34">
    <source>
        <dbReference type="EMBL" id="QPL20416.1"/>
    </source>
</evidence>
<dbReference type="EMBL" id="MT759459">
    <property type="protein sequence ID" value="QPL20977.1"/>
    <property type="molecule type" value="Genomic_RNA"/>
</dbReference>
<dbReference type="EMBL" id="MT759409">
    <property type="protein sequence ID" value="QPL20922.1"/>
    <property type="molecule type" value="Genomic_RNA"/>
</dbReference>
<evidence type="ECO:0000313" key="29">
    <source>
        <dbReference type="EMBL" id="QPL20339.1"/>
    </source>
</evidence>
<evidence type="ECO:0000313" key="59">
    <source>
        <dbReference type="EMBL" id="QPL20977.1"/>
    </source>
</evidence>
<dbReference type="Proteomes" id="UP000104365">
    <property type="component" value="Genome"/>
</dbReference>
<dbReference type="EMBL" id="MT758989">
    <property type="protein sequence ID" value="QPL20460.1"/>
    <property type="molecule type" value="Genomic_RNA"/>
</dbReference>
<evidence type="ECO:0000313" key="31">
    <source>
        <dbReference type="EMBL" id="QPL20383.1"/>
    </source>
</evidence>
<evidence type="ECO:0000313" key="4">
    <source>
        <dbReference type="EMBL" id="ALN70032.1"/>
    </source>
</evidence>
<dbReference type="EMBL" id="MT758949">
    <property type="protein sequence ID" value="QPL20416.1"/>
    <property type="molecule type" value="Genomic_RNA"/>
</dbReference>
<dbReference type="EMBL" id="MT778954">
    <property type="protein sequence ID" value="QPL21175.1"/>
    <property type="molecule type" value="Genomic_RNA"/>
</dbReference>
<evidence type="ECO:0000313" key="62">
    <source>
        <dbReference type="EMBL" id="QPL21076.1"/>
    </source>
</evidence>
<evidence type="ECO:0000313" key="21">
    <source>
        <dbReference type="EMBL" id="QPL20218.1"/>
    </source>
</evidence>
<evidence type="ECO:0000313" key="47">
    <source>
        <dbReference type="EMBL" id="QPL20570.1"/>
    </source>
</evidence>
<evidence type="ECO:0000313" key="39">
    <source>
        <dbReference type="EMBL" id="QPL20482.1"/>
    </source>
</evidence>
<dbReference type="EMBL" id="MT778974">
    <property type="protein sequence ID" value="QPL21197.1"/>
    <property type="molecule type" value="Genomic_RNA"/>
</dbReference>
<dbReference type="EMBL" id="MT759009">
    <property type="protein sequence ID" value="QPL20482.1"/>
    <property type="molecule type" value="Genomic_RNA"/>
</dbReference>
<dbReference type="EMBL" id="MH093998">
    <property type="protein sequence ID" value="AXF48150.1"/>
    <property type="molecule type" value="Genomic_RNA"/>
</dbReference>
<dbReference type="EMBL" id="MT758839">
    <property type="protein sequence ID" value="QPL20295.1"/>
    <property type="molecule type" value="Genomic_RNA"/>
</dbReference>
<dbReference type="EMBL" id="MT758919">
    <property type="protein sequence ID" value="QPL20383.1"/>
    <property type="molecule type" value="Genomic_RNA"/>
</dbReference>
<dbReference type="EMBL" id="MT778914">
    <property type="protein sequence ID" value="QPL21131.1"/>
    <property type="molecule type" value="Genomic_RNA"/>
</dbReference>
<evidence type="ECO:0000313" key="45">
    <source>
        <dbReference type="EMBL" id="QPL20548.1"/>
    </source>
</evidence>
<dbReference type="EMBL" id="MT759039">
    <property type="protein sequence ID" value="QPL20515.1"/>
    <property type="molecule type" value="Genomic_RNA"/>
</dbReference>
<evidence type="ECO:0000313" key="38">
    <source>
        <dbReference type="EMBL" id="QPL20471.1"/>
    </source>
</evidence>
<evidence type="ECO:0000313" key="40">
    <source>
        <dbReference type="EMBL" id="QPL20493.1"/>
    </source>
</evidence>
<dbReference type="EMBL" id="MT758789">
    <property type="protein sequence ID" value="QPL20240.1"/>
    <property type="molecule type" value="Genomic_RNA"/>
</dbReference>
<dbReference type="Pfam" id="PF03084">
    <property type="entry name" value="Sigma_1_2"/>
    <property type="match status" value="1"/>
</dbReference>
<evidence type="ECO:0000313" key="68">
    <source>
        <dbReference type="EMBL" id="QPL21153.1"/>
    </source>
</evidence>
<evidence type="ECO:0000313" key="11">
    <source>
        <dbReference type="EMBL" id="AXF48151.1"/>
    </source>
</evidence>
<evidence type="ECO:0000313" key="53">
    <source>
        <dbReference type="EMBL" id="QPL20790.1"/>
    </source>
</evidence>
<dbReference type="EMBL" id="MH094003">
    <property type="protein sequence ID" value="AXF48155.1"/>
    <property type="molecule type" value="Genomic_RNA"/>
</dbReference>
<evidence type="ECO:0000313" key="35">
    <source>
        <dbReference type="EMBL" id="QPL20438.1"/>
    </source>
</evidence>
<dbReference type="EMBL" id="MT759229">
    <property type="protein sequence ID" value="QPL20724.1"/>
    <property type="molecule type" value="Genomic_RNA"/>
</dbReference>
<proteinExistence type="evidence at transcript level"/>
<dbReference type="EMBL" id="MT759299">
    <property type="protein sequence ID" value="QPL20801.1"/>
    <property type="molecule type" value="Genomic_RNA"/>
</dbReference>
<evidence type="ECO:0000313" key="56">
    <source>
        <dbReference type="EMBL" id="QPL20823.1"/>
    </source>
</evidence>
<evidence type="ECO:0000313" key="46">
    <source>
        <dbReference type="EMBL" id="QPL20559.1"/>
    </source>
</evidence>
<dbReference type="EMBL" id="MT758909">
    <property type="protein sequence ID" value="QPL20372.1"/>
    <property type="molecule type" value="Genomic_RNA"/>
</dbReference>
<dbReference type="EMBL" id="MT759179">
    <property type="protein sequence ID" value="QPL20669.1"/>
    <property type="molecule type" value="Genomic_RNA"/>
</dbReference>
<evidence type="ECO:0000313" key="57">
    <source>
        <dbReference type="EMBL" id="QPL20867.1"/>
    </source>
</evidence>
<dbReference type="EMBL" id="MT778924">
    <property type="protein sequence ID" value="QPL21142.1"/>
    <property type="molecule type" value="Genomic_RNA"/>
</dbReference>
<evidence type="ECO:0000313" key="8">
    <source>
        <dbReference type="EMBL" id="AXF48147.1"/>
    </source>
</evidence>
<evidence type="ECO:0000313" key="69">
    <source>
        <dbReference type="EMBL" id="QPL21175.1"/>
    </source>
</evidence>
<dbReference type="EMBL" id="MT759029">
    <property type="protein sequence ID" value="QPL20504.1"/>
    <property type="molecule type" value="Genomic_RNA"/>
</dbReference>
<dbReference type="EMBL" id="MT758829">
    <property type="protein sequence ID" value="QPL20284.1"/>
    <property type="molecule type" value="Genomic_RNA"/>
</dbReference>
<dbReference type="EMBL" id="MT758879">
    <property type="protein sequence ID" value="QPL20339.1"/>
    <property type="molecule type" value="Genomic_RNA"/>
</dbReference>
<dbReference type="EMBL" id="MT759019">
    <property type="protein sequence ID" value="QPL20493.1"/>
    <property type="molecule type" value="Genomic_RNA"/>
</dbReference>
<evidence type="ECO:0000313" key="33">
    <source>
        <dbReference type="EMBL" id="QPL20405.1"/>
    </source>
</evidence>
<dbReference type="EMBL" id="MT758779">
    <property type="protein sequence ID" value="QPL20229.1"/>
    <property type="molecule type" value="Genomic_RNA"/>
</dbReference>
<dbReference type="EMBL" id="MT778904">
    <property type="protein sequence ID" value="QPL21120.1"/>
    <property type="molecule type" value="Genomic_RNA"/>
</dbReference>
<dbReference type="EMBL" id="MH093995">
    <property type="protein sequence ID" value="AXF48147.1"/>
    <property type="molecule type" value="Genomic_RNA"/>
</dbReference>
<evidence type="ECO:0000313" key="50">
    <source>
        <dbReference type="EMBL" id="QPL20724.1"/>
    </source>
</evidence>
<evidence type="ECO:0000313" key="42">
    <source>
        <dbReference type="EMBL" id="QPL20515.1"/>
    </source>
</evidence>
<evidence type="ECO:0000256" key="2">
    <source>
        <dbReference type="ARBA" id="ARBA00022561"/>
    </source>
</evidence>
<evidence type="ECO:0000313" key="25">
    <source>
        <dbReference type="EMBL" id="QPL20295.1"/>
    </source>
</evidence>
<sequence length="420" mass="45890">MARAIFSGISAFFANAPYVQDGDTIKHAFLSGDSLFFQGTNTLYPTLSTSYQGDTDLPTPFTVMYQTAMVRSALFQVPLFGGLWNARSYRDLVFTSQAMLNVKTNTSVTCPPPVIPRPAYVYNVMNNQRFAQSATARNKVYVDFSITTLFQMDINGFALPLLFNPDDNGIDVTLALTSLVGQSWSTIVGARYESAGNAAMDIDNPIHRTNRALMLLYLGSACGYFNPTMTWNGFYFRQAGKPGSWGADLDPILVRGDSALINRATFVRLNRWVVFKDFLWQMSRGTLHALVLGGMICAVEQPLRGLSVISVLANTVCAPWTGVNGRAGDEVTTIGLKYVAIENLIRSGSYTVAEGVVADAQIAAWGVRNTDHMDRVRAADDANVLAGVNIRRAKPWDNGGGFQRLAAVRALVNLMAANTR</sequence>
<evidence type="ECO:0000313" key="9">
    <source>
        <dbReference type="EMBL" id="AXF48149.1"/>
    </source>
</evidence>
<evidence type="ECO:0000313" key="36">
    <source>
        <dbReference type="EMBL" id="QPL20449.1"/>
    </source>
</evidence>
<dbReference type="EMBL" id="MT758769">
    <property type="protein sequence ID" value="QPL20218.1"/>
    <property type="molecule type" value="Genomic_RNA"/>
</dbReference>
<evidence type="ECO:0000313" key="43">
    <source>
        <dbReference type="EMBL" id="QPL20526.1"/>
    </source>
</evidence>